<evidence type="ECO:0000313" key="3">
    <source>
        <dbReference type="EMBL" id="KZV13681.1"/>
    </source>
</evidence>
<name>A0A2Z6ZX94_9LAMI</name>
<dbReference type="Proteomes" id="UP000250235">
    <property type="component" value="Unassembled WGS sequence"/>
</dbReference>
<keyword evidence="1" id="KW-0175">Coiled coil</keyword>
<evidence type="ECO:0000256" key="2">
    <source>
        <dbReference type="SAM" id="Phobius"/>
    </source>
</evidence>
<keyword evidence="2" id="KW-0812">Transmembrane</keyword>
<evidence type="ECO:0000313" key="4">
    <source>
        <dbReference type="Proteomes" id="UP000250235"/>
    </source>
</evidence>
<gene>
    <name evidence="3" type="ORF">F511_45157</name>
</gene>
<feature type="transmembrane region" description="Helical" evidence="2">
    <location>
        <begin position="67"/>
        <end position="84"/>
    </location>
</feature>
<feature type="transmembrane region" description="Helical" evidence="2">
    <location>
        <begin position="90"/>
        <end position="107"/>
    </location>
</feature>
<accession>A0A2Z6ZX94</accession>
<protein>
    <submittedName>
        <fullName evidence="3">Nucleoprotein TPR-like</fullName>
    </submittedName>
</protein>
<organism evidence="3 4">
    <name type="scientific">Dorcoceras hygrometricum</name>
    <dbReference type="NCBI Taxonomy" id="472368"/>
    <lineage>
        <taxon>Eukaryota</taxon>
        <taxon>Viridiplantae</taxon>
        <taxon>Streptophyta</taxon>
        <taxon>Embryophyta</taxon>
        <taxon>Tracheophyta</taxon>
        <taxon>Spermatophyta</taxon>
        <taxon>Magnoliopsida</taxon>
        <taxon>eudicotyledons</taxon>
        <taxon>Gunneridae</taxon>
        <taxon>Pentapetalae</taxon>
        <taxon>asterids</taxon>
        <taxon>lamiids</taxon>
        <taxon>Lamiales</taxon>
        <taxon>Gesneriaceae</taxon>
        <taxon>Didymocarpoideae</taxon>
        <taxon>Trichosporeae</taxon>
        <taxon>Loxocarpinae</taxon>
        <taxon>Dorcoceras</taxon>
    </lineage>
</organism>
<keyword evidence="4" id="KW-1185">Reference proteome</keyword>
<dbReference type="EMBL" id="KV029565">
    <property type="protein sequence ID" value="KZV13681.1"/>
    <property type="molecule type" value="Genomic_DNA"/>
</dbReference>
<evidence type="ECO:0000256" key="1">
    <source>
        <dbReference type="SAM" id="Coils"/>
    </source>
</evidence>
<proteinExistence type="predicted"/>
<keyword evidence="2" id="KW-0472">Membrane</keyword>
<keyword evidence="2" id="KW-1133">Transmembrane helix</keyword>
<feature type="coiled-coil region" evidence="1">
    <location>
        <begin position="180"/>
        <end position="221"/>
    </location>
</feature>
<reference evidence="3 4" key="1">
    <citation type="journal article" date="2015" name="Proc. Natl. Acad. Sci. U.S.A.">
        <title>The resurrection genome of Boea hygrometrica: A blueprint for survival of dehydration.</title>
        <authorList>
            <person name="Xiao L."/>
            <person name="Yang G."/>
            <person name="Zhang L."/>
            <person name="Yang X."/>
            <person name="Zhao S."/>
            <person name="Ji Z."/>
            <person name="Zhou Q."/>
            <person name="Hu M."/>
            <person name="Wang Y."/>
            <person name="Chen M."/>
            <person name="Xu Y."/>
            <person name="Jin H."/>
            <person name="Xiao X."/>
            <person name="Hu G."/>
            <person name="Bao F."/>
            <person name="Hu Y."/>
            <person name="Wan P."/>
            <person name="Li L."/>
            <person name="Deng X."/>
            <person name="Kuang T."/>
            <person name="Xiang C."/>
            <person name="Zhu J.K."/>
            <person name="Oliver M.J."/>
            <person name="He Y."/>
        </authorList>
    </citation>
    <scope>NUCLEOTIDE SEQUENCE [LARGE SCALE GENOMIC DNA]</scope>
    <source>
        <strain evidence="4">cv. XS01</strain>
    </source>
</reference>
<dbReference type="AlphaFoldDB" id="A0A2Z6ZX94"/>
<sequence length="381" mass="44116">MVHAVSTKNDFQEYYGFLYQIKDDLDPLLKKMRSQRDEKWVGKAWIGPVKQIAGYVKHFKVLSTIKWASLPLIGQAIIVLGGVFKVVPVWLIFVISPIFLFLIYFFYVGRYINKMATVGRPEFHLGALKSKRPAEYKIWNSLLQKESFTFGNLYEVMHAYINPPKDSSVESVLHYSMGHESALMDTIEELKNRLEDYEDYIEDMNADLENAEQSIEYLVQLQKDINTNLYRMVNDIMDFDDLRIITPFTVYEVDGNYLRKIKDVGTSGGSLKEIDMTLSQGKEYAAVTAAKSGTFIQAFESNPYPGRTVVSFAMNMLQGQKWIWCFHFDESNKRALSLTKSNDIIEVRQIRRLIHAFCLLIQKRMILEKEAAEDVRQSQIQ</sequence>